<proteinExistence type="inferred from homology"/>
<keyword evidence="7" id="KW-0998">Cell outer membrane</keyword>
<reference evidence="10" key="1">
    <citation type="submission" date="2019-12" db="EMBL/GenBank/DDBJ databases">
        <authorList>
            <person name="zhang j."/>
            <person name="sun C.M."/>
        </authorList>
    </citation>
    <scope>NUCLEOTIDE SEQUENCE</scope>
    <source>
        <strain evidence="10">NS-1</strain>
    </source>
</reference>
<dbReference type="GO" id="GO:0009279">
    <property type="term" value="C:cell outer membrane"/>
    <property type="evidence" value="ECO:0007669"/>
    <property type="project" value="UniProtKB-SubCell"/>
</dbReference>
<feature type="signal peptide" evidence="9">
    <location>
        <begin position="1"/>
        <end position="23"/>
    </location>
</feature>
<evidence type="ECO:0000256" key="2">
    <source>
        <dbReference type="ARBA" id="ARBA00007613"/>
    </source>
</evidence>
<dbReference type="InterPro" id="IPR051906">
    <property type="entry name" value="TolC-like"/>
</dbReference>
<evidence type="ECO:0000256" key="9">
    <source>
        <dbReference type="SAM" id="SignalP"/>
    </source>
</evidence>
<evidence type="ECO:0000256" key="1">
    <source>
        <dbReference type="ARBA" id="ARBA00004442"/>
    </source>
</evidence>
<keyword evidence="3" id="KW-0813">Transport</keyword>
<organism evidence="10 11">
    <name type="scientific">Iocasia fonsfrigidae</name>
    <dbReference type="NCBI Taxonomy" id="2682810"/>
    <lineage>
        <taxon>Bacteria</taxon>
        <taxon>Bacillati</taxon>
        <taxon>Bacillota</taxon>
        <taxon>Clostridia</taxon>
        <taxon>Halanaerobiales</taxon>
        <taxon>Halanaerobiaceae</taxon>
        <taxon>Iocasia</taxon>
    </lineage>
</organism>
<dbReference type="Pfam" id="PF02321">
    <property type="entry name" value="OEP"/>
    <property type="match status" value="2"/>
</dbReference>
<dbReference type="GO" id="GO:0015562">
    <property type="term" value="F:efflux transmembrane transporter activity"/>
    <property type="evidence" value="ECO:0007669"/>
    <property type="project" value="InterPro"/>
</dbReference>
<evidence type="ECO:0000313" key="10">
    <source>
        <dbReference type="EMBL" id="QTL97214.1"/>
    </source>
</evidence>
<feature type="coiled-coil region" evidence="8">
    <location>
        <begin position="196"/>
        <end position="223"/>
    </location>
</feature>
<keyword evidence="9" id="KW-0732">Signal</keyword>
<evidence type="ECO:0000256" key="8">
    <source>
        <dbReference type="SAM" id="Coils"/>
    </source>
</evidence>
<keyword evidence="11" id="KW-1185">Reference proteome</keyword>
<dbReference type="Gene3D" id="1.20.1600.10">
    <property type="entry name" value="Outer membrane efflux proteins (OEP)"/>
    <property type="match status" value="1"/>
</dbReference>
<accession>A0A8A7KGC6</accession>
<dbReference type="EMBL" id="CP046640">
    <property type="protein sequence ID" value="QTL97214.1"/>
    <property type="molecule type" value="Genomic_DNA"/>
</dbReference>
<dbReference type="SUPFAM" id="SSF56954">
    <property type="entry name" value="Outer membrane efflux proteins (OEP)"/>
    <property type="match status" value="1"/>
</dbReference>
<keyword evidence="5" id="KW-0812">Transmembrane</keyword>
<evidence type="ECO:0000313" key="11">
    <source>
        <dbReference type="Proteomes" id="UP000665020"/>
    </source>
</evidence>
<dbReference type="PANTHER" id="PTHR30026:SF20">
    <property type="entry name" value="OUTER MEMBRANE PROTEIN TOLC"/>
    <property type="match status" value="1"/>
</dbReference>
<name>A0A8A7KGC6_9FIRM</name>
<comment type="similarity">
    <text evidence="2">Belongs to the outer membrane factor (OMF) (TC 1.B.17) family.</text>
</comment>
<feature type="chain" id="PRO_5032789552" evidence="9">
    <location>
        <begin position="24"/>
        <end position="440"/>
    </location>
</feature>
<dbReference type="PANTHER" id="PTHR30026">
    <property type="entry name" value="OUTER MEMBRANE PROTEIN TOLC"/>
    <property type="match status" value="1"/>
</dbReference>
<dbReference type="GO" id="GO:1990281">
    <property type="term" value="C:efflux pump complex"/>
    <property type="evidence" value="ECO:0007669"/>
    <property type="project" value="TreeGrafter"/>
</dbReference>
<gene>
    <name evidence="10" type="ORF">GM661_04095</name>
</gene>
<evidence type="ECO:0000256" key="6">
    <source>
        <dbReference type="ARBA" id="ARBA00023136"/>
    </source>
</evidence>
<dbReference type="KEGG" id="ifn:GM661_04095"/>
<evidence type="ECO:0000256" key="5">
    <source>
        <dbReference type="ARBA" id="ARBA00022692"/>
    </source>
</evidence>
<evidence type="ECO:0000256" key="7">
    <source>
        <dbReference type="ARBA" id="ARBA00023237"/>
    </source>
</evidence>
<keyword evidence="6" id="KW-0472">Membrane</keyword>
<dbReference type="RefSeq" id="WP_230868860.1">
    <property type="nucleotide sequence ID" value="NZ_CP046640.1"/>
</dbReference>
<dbReference type="Proteomes" id="UP000665020">
    <property type="component" value="Chromosome"/>
</dbReference>
<evidence type="ECO:0000256" key="3">
    <source>
        <dbReference type="ARBA" id="ARBA00022448"/>
    </source>
</evidence>
<dbReference type="GO" id="GO:0015288">
    <property type="term" value="F:porin activity"/>
    <property type="evidence" value="ECO:0007669"/>
    <property type="project" value="TreeGrafter"/>
</dbReference>
<evidence type="ECO:0000256" key="4">
    <source>
        <dbReference type="ARBA" id="ARBA00022452"/>
    </source>
</evidence>
<protein>
    <submittedName>
        <fullName evidence="10">TolC family protein</fullName>
    </submittedName>
</protein>
<comment type="subcellular location">
    <subcellularLocation>
        <location evidence="1">Cell outer membrane</location>
    </subcellularLocation>
</comment>
<dbReference type="InterPro" id="IPR003423">
    <property type="entry name" value="OMP_efflux"/>
</dbReference>
<keyword evidence="8" id="KW-0175">Coiled coil</keyword>
<dbReference type="AlphaFoldDB" id="A0A8A7KGC6"/>
<sequence length="440" mass="49548">MKQKIIVVTLLVLIMLSALPVFAAEDLSLEKAVKKAVLQNRQLENARYEISSAEKDIDLTIRSYYPTVDLKTSFTKLDEGQSTINPKAIIAGDDSSLIMETPDENYSTSLTLTQPIWLGGKVSLNKKIATYALEITKANYEQQEEETIFNVIQAYYGVLQAEGMVDIRKEALDIINDHLNLVQKNLKAGLVIKQDLLQTKIEKHKAEEELTAAENDLTIAHKRMVQLLAERKEYNLTQPENVPAGELQENKLFSTALENRSELLAMELNKKLIETRKELNANPYRPQISLKGSYEWEDDEFLGDDGWSVTLGGSIPLYDAGKAGIEGEKEDLALEKNQNSQKELIESIRIDIKDSVLSVEQAHEMMELEKLSLENASENLALANKSYIAGVGTNTGVTDAQANYRQAQISLLQAEYSYEIELFRTLYRTGQLSEYFKEVI</sequence>
<keyword evidence="4" id="KW-1134">Transmembrane beta strand</keyword>